<dbReference type="HOGENOM" id="CLU_100997_5_1_9"/>
<evidence type="ECO:0000313" key="2">
    <source>
        <dbReference type="Proteomes" id="UP000004968"/>
    </source>
</evidence>
<sequence>MRRYEMEKKDIVKYFYETVVSENLLDEVPHYVSEDCVVKSGETLLPVGVSGMKQHLAEVKKTYPDYTMKIIKQYTDGDYVISEFIMEGTHEGEWIGIKPTHKRLSFTGVDIDKVIDGKIVEHGGAVNTFDTLYEHHLIKPV</sequence>
<dbReference type="EMBL" id="ACIO01000272">
    <property type="protein sequence ID" value="EFC98466.1"/>
    <property type="molecule type" value="Genomic_DNA"/>
</dbReference>
<dbReference type="InterPro" id="IPR032710">
    <property type="entry name" value="NTF2-like_dom_sf"/>
</dbReference>
<organism evidence="1 2">
    <name type="scientific">Hungatella hathewayi DSM 13479</name>
    <dbReference type="NCBI Taxonomy" id="566550"/>
    <lineage>
        <taxon>Bacteria</taxon>
        <taxon>Bacillati</taxon>
        <taxon>Bacillota</taxon>
        <taxon>Clostridia</taxon>
        <taxon>Lachnospirales</taxon>
        <taxon>Lachnospiraceae</taxon>
        <taxon>Hungatella</taxon>
    </lineage>
</organism>
<dbReference type="Pfam" id="PF07366">
    <property type="entry name" value="SnoaL"/>
    <property type="match status" value="1"/>
</dbReference>
<accession>D3AI91</accession>
<reference evidence="1 2" key="1">
    <citation type="submission" date="2010-01" db="EMBL/GenBank/DDBJ databases">
        <authorList>
            <person name="Weinstock G."/>
            <person name="Sodergren E."/>
            <person name="Clifton S."/>
            <person name="Fulton L."/>
            <person name="Fulton B."/>
            <person name="Courtney L."/>
            <person name="Fronick C."/>
            <person name="Harrison M."/>
            <person name="Strong C."/>
            <person name="Farmer C."/>
            <person name="Delahaunty K."/>
            <person name="Markovic C."/>
            <person name="Hall O."/>
            <person name="Minx P."/>
            <person name="Tomlinson C."/>
            <person name="Mitreva M."/>
            <person name="Nelson J."/>
            <person name="Hou S."/>
            <person name="Wollam A."/>
            <person name="Pepin K.H."/>
            <person name="Johnson M."/>
            <person name="Bhonagiri V."/>
            <person name="Nash W.E."/>
            <person name="Warren W."/>
            <person name="Chinwalla A."/>
            <person name="Mardis E.R."/>
            <person name="Wilson R.K."/>
        </authorList>
    </citation>
    <scope>NUCLEOTIDE SEQUENCE [LARGE SCALE GENOMIC DNA]</scope>
    <source>
        <strain evidence="1 2">DSM 13479</strain>
    </source>
</reference>
<protein>
    <submittedName>
        <fullName evidence="1">SnoaL-like polyketide cyclase</fullName>
    </submittedName>
</protein>
<dbReference type="PANTHER" id="PTHR38436">
    <property type="entry name" value="POLYKETIDE CYCLASE SNOAL-LIKE DOMAIN"/>
    <property type="match status" value="1"/>
</dbReference>
<dbReference type="PANTHER" id="PTHR38436:SF1">
    <property type="entry name" value="ESTER CYCLASE"/>
    <property type="match status" value="1"/>
</dbReference>
<proteinExistence type="predicted"/>
<gene>
    <name evidence="1" type="ORF">CLOSTHATH_03331</name>
</gene>
<dbReference type="GO" id="GO:0030638">
    <property type="term" value="P:polyketide metabolic process"/>
    <property type="evidence" value="ECO:0007669"/>
    <property type="project" value="InterPro"/>
</dbReference>
<name>D3AI91_9FIRM</name>
<dbReference type="SUPFAM" id="SSF54427">
    <property type="entry name" value="NTF2-like"/>
    <property type="match status" value="1"/>
</dbReference>
<evidence type="ECO:0000313" key="1">
    <source>
        <dbReference type="EMBL" id="EFC98466.1"/>
    </source>
</evidence>
<comment type="caution">
    <text evidence="1">The sequence shown here is derived from an EMBL/GenBank/DDBJ whole genome shotgun (WGS) entry which is preliminary data.</text>
</comment>
<dbReference type="Proteomes" id="UP000004968">
    <property type="component" value="Unassembled WGS sequence"/>
</dbReference>
<dbReference type="InterPro" id="IPR009959">
    <property type="entry name" value="Cyclase_SnoaL-like"/>
</dbReference>
<dbReference type="AlphaFoldDB" id="D3AI91"/>
<dbReference type="Gene3D" id="3.10.450.50">
    <property type="match status" value="1"/>
</dbReference>